<evidence type="ECO:0008006" key="4">
    <source>
        <dbReference type="Google" id="ProtNLM"/>
    </source>
</evidence>
<organism evidence="2 3">
    <name type="scientific">Durusdinium trenchii</name>
    <dbReference type="NCBI Taxonomy" id="1381693"/>
    <lineage>
        <taxon>Eukaryota</taxon>
        <taxon>Sar</taxon>
        <taxon>Alveolata</taxon>
        <taxon>Dinophyceae</taxon>
        <taxon>Suessiales</taxon>
        <taxon>Symbiodiniaceae</taxon>
        <taxon>Durusdinium</taxon>
    </lineage>
</organism>
<dbReference type="Proteomes" id="UP001642484">
    <property type="component" value="Unassembled WGS sequence"/>
</dbReference>
<accession>A0ABP0PST6</accession>
<reference evidence="2 3" key="1">
    <citation type="submission" date="2024-02" db="EMBL/GenBank/DDBJ databases">
        <authorList>
            <person name="Chen Y."/>
            <person name="Shah S."/>
            <person name="Dougan E. K."/>
            <person name="Thang M."/>
            <person name="Chan C."/>
        </authorList>
    </citation>
    <scope>NUCLEOTIDE SEQUENCE [LARGE SCALE GENOMIC DNA]</scope>
</reference>
<keyword evidence="3" id="KW-1185">Reference proteome</keyword>
<protein>
    <recommendedName>
        <fullName evidence="4">Mannosyltransferase</fullName>
    </recommendedName>
</protein>
<dbReference type="EMBL" id="CAXAMN010023583">
    <property type="protein sequence ID" value="CAK9078621.1"/>
    <property type="molecule type" value="Genomic_DNA"/>
</dbReference>
<sequence length="468" mass="53424">MRKGHVWWFTGVVGAQAGAVGTCLAGPGDRLPPEEALKRQRDAAAALDAEVFFLLTLKVRPERPETGPPEAHWAKKVYYVYDGRGREALLFDHLHFAQNSSALKEYEEIPGNFLAPLAATLNGRNAFHLRNLWQCFEILVAEESARGERYKYWSFSRLDWYWLAPPPRLELFIEADPRALWIPDGSDWDGINDRFALVPRRFGHIYFGRWPWILNGSYLQMMKNAAPLNFELSPKFFGGPEWSLLAALNYRRVPVRRFTPTGAVLCLNSRRARYGRCTRPRVAGEPSFKYSSEASEARTALSRMALGWTWHFAPPPLFEPPCFEEPEDQLQCCNHRRARGMKLICKGLLVVAFSAVLLQRRSYTLRSPGWKVEPTLIQHGVGGRLCSIRWWTWTLDFLVLYSLVDMIGRGKIFRSIPTEPVPASWLPTHQASWSVWRCPVLDGHWVCASEGGLWGCLHGQPSARQQSD</sequence>
<gene>
    <name evidence="2" type="ORF">CCMP2556_LOCUS38756</name>
</gene>
<evidence type="ECO:0000313" key="2">
    <source>
        <dbReference type="EMBL" id="CAK9078621.1"/>
    </source>
</evidence>
<proteinExistence type="predicted"/>
<comment type="caution">
    <text evidence="2">The sequence shown here is derived from an EMBL/GenBank/DDBJ whole genome shotgun (WGS) entry which is preliminary data.</text>
</comment>
<evidence type="ECO:0000313" key="3">
    <source>
        <dbReference type="Proteomes" id="UP001642484"/>
    </source>
</evidence>
<keyword evidence="1" id="KW-0732">Signal</keyword>
<name>A0ABP0PST6_9DINO</name>
<evidence type="ECO:0000256" key="1">
    <source>
        <dbReference type="SAM" id="SignalP"/>
    </source>
</evidence>
<feature type="chain" id="PRO_5047437221" description="Mannosyltransferase" evidence="1">
    <location>
        <begin position="26"/>
        <end position="468"/>
    </location>
</feature>
<feature type="signal peptide" evidence="1">
    <location>
        <begin position="1"/>
        <end position="25"/>
    </location>
</feature>